<dbReference type="InterPro" id="IPR000210">
    <property type="entry name" value="BTB/POZ_dom"/>
</dbReference>
<protein>
    <submittedName>
        <fullName evidence="7">Uncharacterized protein</fullName>
    </submittedName>
</protein>
<dbReference type="EMBL" id="JBCEZU010000001">
    <property type="protein sequence ID" value="KAK9542571.1"/>
    <property type="molecule type" value="Genomic_DNA"/>
</dbReference>
<dbReference type="InterPro" id="IPR050457">
    <property type="entry name" value="ZnFinger_BTB_dom_contain"/>
</dbReference>
<feature type="domain" description="BTB" evidence="5">
    <location>
        <begin position="57"/>
        <end position="124"/>
    </location>
</feature>
<evidence type="ECO:0000313" key="7">
    <source>
        <dbReference type="EMBL" id="KAK9542571.1"/>
    </source>
</evidence>
<evidence type="ECO:0000313" key="8">
    <source>
        <dbReference type="Proteomes" id="UP001488805"/>
    </source>
</evidence>
<gene>
    <name evidence="7" type="ORF">VZT92_000421</name>
</gene>
<dbReference type="GO" id="GO:0000981">
    <property type="term" value="F:DNA-binding transcription factor activity, RNA polymerase II-specific"/>
    <property type="evidence" value="ECO:0007669"/>
    <property type="project" value="TreeGrafter"/>
</dbReference>
<name>A0AAW1G6Z6_ZOAVI</name>
<evidence type="ECO:0000259" key="6">
    <source>
        <dbReference type="PROSITE" id="PS50157"/>
    </source>
</evidence>
<evidence type="ECO:0000256" key="3">
    <source>
        <dbReference type="ARBA" id="ARBA00022833"/>
    </source>
</evidence>
<dbReference type="SUPFAM" id="SSF54695">
    <property type="entry name" value="POZ domain"/>
    <property type="match status" value="1"/>
</dbReference>
<dbReference type="FunFam" id="3.30.160.60:FF:000446">
    <property type="entry name" value="Zinc finger protein"/>
    <property type="match status" value="2"/>
</dbReference>
<sequence>MEIVTFDDSAPYKHLSLRLMPSFHYEKRVEPCAWEASSHAVSLLASLNLQRELAQFCDCVVRQRQNPGQLHPAHRCVLAASSPVLASILSSSGALVELQAPCLSDAVLALLLDYMYTGALPYSSNQYYSLVTAASYLQMDELQEALSAWRQTEGKCSLCDRSFSQRGSLNRHVRSHLGVRPFSCPRCPMTFSRQYRVTEHMRVHQRCVIRSDFQAASSI</sequence>
<dbReference type="SUPFAM" id="SSF57667">
    <property type="entry name" value="beta-beta-alpha zinc fingers"/>
    <property type="match status" value="1"/>
</dbReference>
<proteinExistence type="predicted"/>
<keyword evidence="3" id="KW-0862">Zinc</keyword>
<dbReference type="AlphaFoldDB" id="A0AAW1G6Z6"/>
<dbReference type="PROSITE" id="PS50157">
    <property type="entry name" value="ZINC_FINGER_C2H2_2"/>
    <property type="match status" value="2"/>
</dbReference>
<evidence type="ECO:0000256" key="4">
    <source>
        <dbReference type="PROSITE-ProRule" id="PRU00042"/>
    </source>
</evidence>
<feature type="domain" description="C2H2-type" evidence="6">
    <location>
        <begin position="154"/>
        <end position="181"/>
    </location>
</feature>
<dbReference type="Pfam" id="PF00096">
    <property type="entry name" value="zf-C2H2"/>
    <property type="match status" value="2"/>
</dbReference>
<dbReference type="Proteomes" id="UP001488805">
    <property type="component" value="Unassembled WGS sequence"/>
</dbReference>
<evidence type="ECO:0000256" key="2">
    <source>
        <dbReference type="ARBA" id="ARBA00022771"/>
    </source>
</evidence>
<dbReference type="PROSITE" id="PS00028">
    <property type="entry name" value="ZINC_FINGER_C2H2_1"/>
    <property type="match status" value="2"/>
</dbReference>
<dbReference type="PANTHER" id="PTHR46105:SF28">
    <property type="entry name" value="ZINC FINGER PROTEIN 37-LIKE"/>
    <property type="match status" value="1"/>
</dbReference>
<dbReference type="GO" id="GO:0008270">
    <property type="term" value="F:zinc ion binding"/>
    <property type="evidence" value="ECO:0007669"/>
    <property type="project" value="UniProtKB-KW"/>
</dbReference>
<dbReference type="InterPro" id="IPR013087">
    <property type="entry name" value="Znf_C2H2_type"/>
</dbReference>
<comment type="caution">
    <text evidence="7">The sequence shown here is derived from an EMBL/GenBank/DDBJ whole genome shotgun (WGS) entry which is preliminary data.</text>
</comment>
<dbReference type="GO" id="GO:0000978">
    <property type="term" value="F:RNA polymerase II cis-regulatory region sequence-specific DNA binding"/>
    <property type="evidence" value="ECO:0007669"/>
    <property type="project" value="TreeGrafter"/>
</dbReference>
<keyword evidence="2 4" id="KW-0863">Zinc-finger</keyword>
<keyword evidence="1" id="KW-0479">Metal-binding</keyword>
<dbReference type="PANTHER" id="PTHR46105">
    <property type="entry name" value="AGAP004733-PA"/>
    <property type="match status" value="1"/>
</dbReference>
<dbReference type="SMART" id="SM00355">
    <property type="entry name" value="ZnF_C2H2"/>
    <property type="match status" value="2"/>
</dbReference>
<organism evidence="7 8">
    <name type="scientific">Zoarces viviparus</name>
    <name type="common">Viviparous eelpout</name>
    <name type="synonym">Blennius viviparus</name>
    <dbReference type="NCBI Taxonomy" id="48416"/>
    <lineage>
        <taxon>Eukaryota</taxon>
        <taxon>Metazoa</taxon>
        <taxon>Chordata</taxon>
        <taxon>Craniata</taxon>
        <taxon>Vertebrata</taxon>
        <taxon>Euteleostomi</taxon>
        <taxon>Actinopterygii</taxon>
        <taxon>Neopterygii</taxon>
        <taxon>Teleostei</taxon>
        <taxon>Neoteleostei</taxon>
        <taxon>Acanthomorphata</taxon>
        <taxon>Eupercaria</taxon>
        <taxon>Perciformes</taxon>
        <taxon>Cottioidei</taxon>
        <taxon>Zoarcales</taxon>
        <taxon>Zoarcidae</taxon>
        <taxon>Zoarcinae</taxon>
        <taxon>Zoarces</taxon>
    </lineage>
</organism>
<evidence type="ECO:0000256" key="1">
    <source>
        <dbReference type="ARBA" id="ARBA00022723"/>
    </source>
</evidence>
<accession>A0AAW1G6Z6</accession>
<dbReference type="SMART" id="SM00225">
    <property type="entry name" value="BTB"/>
    <property type="match status" value="1"/>
</dbReference>
<dbReference type="Gene3D" id="3.30.160.60">
    <property type="entry name" value="Classic Zinc Finger"/>
    <property type="match status" value="2"/>
</dbReference>
<dbReference type="InterPro" id="IPR011333">
    <property type="entry name" value="SKP1/BTB/POZ_sf"/>
</dbReference>
<keyword evidence="8" id="KW-1185">Reference proteome</keyword>
<evidence type="ECO:0000259" key="5">
    <source>
        <dbReference type="PROSITE" id="PS50097"/>
    </source>
</evidence>
<feature type="domain" description="C2H2-type" evidence="6">
    <location>
        <begin position="182"/>
        <end position="204"/>
    </location>
</feature>
<dbReference type="PROSITE" id="PS50097">
    <property type="entry name" value="BTB"/>
    <property type="match status" value="1"/>
</dbReference>
<reference evidence="7 8" key="1">
    <citation type="journal article" date="2024" name="Genome Biol. Evol.">
        <title>Chromosome-level genome assembly of the viviparous eelpout Zoarces viviparus.</title>
        <authorList>
            <person name="Fuhrmann N."/>
            <person name="Brasseur M.V."/>
            <person name="Bakowski C.E."/>
            <person name="Podsiadlowski L."/>
            <person name="Prost S."/>
            <person name="Krehenwinkel H."/>
            <person name="Mayer C."/>
        </authorList>
    </citation>
    <scope>NUCLEOTIDE SEQUENCE [LARGE SCALE GENOMIC DNA]</scope>
    <source>
        <strain evidence="7">NO-MEL_2022_Ind0_liver</strain>
    </source>
</reference>
<dbReference type="Pfam" id="PF00651">
    <property type="entry name" value="BTB"/>
    <property type="match status" value="1"/>
</dbReference>
<dbReference type="Gene3D" id="3.30.710.10">
    <property type="entry name" value="Potassium Channel Kv1.1, Chain A"/>
    <property type="match status" value="1"/>
</dbReference>
<dbReference type="InterPro" id="IPR036236">
    <property type="entry name" value="Znf_C2H2_sf"/>
</dbReference>